<accession>A0AA86SZL2</accession>
<feature type="compositionally biased region" description="Basic and acidic residues" evidence="1">
    <location>
        <begin position="155"/>
        <end position="166"/>
    </location>
</feature>
<name>A0AA86SZL2_9FABA</name>
<sequence>MKRLSLSVFVFCCFTEANTMILKDLMEEKKLNFNQPLLSVRRCSSTVANGTHRRSKTDNSLDRLKPLPAYKSELKSVPVRNAGTVPFEWEKAPGKPKDESKLQTQAVEQPPFITPNFPLGRVSEIQQQSVTEMRTGSTVADSERVASLDKRVRKYSKEEIKDKESSYSDDGDESYKDALDILSRSESFFTSCSMSGWDELEAPYGSFSSDQQLARDFMIDRTSEAPLYVSRKAPVGQEQQKQEKKEVNAETSHPLNQHRPKALPHNTQDIDRDENEDCNEYEKCATTTCGLFPRFCLLNPMLGLRMDKVERMPAHRMQAKSGASHIGSTKEQARTPCGFTEEKDILDILVKSKHGTDPRQRGCSRILSSESTQHDYESHVREKTLYVDSVLEATSQTNTTGVDYETSRRDSGIYDNPSIDSSPKMIGCKKMNSESQGYSRGKNSNNLNQDSEVHLKSQLSAKWVDKKCTLNSSKVRYDEKLGHQETPGASCFGLPLVLPSLKAPAESWLKRTLPTISKKKMTSQSNLFANLHAKCHTPKTISLDAMD</sequence>
<feature type="region of interest" description="Disordered" evidence="1">
    <location>
        <begin position="398"/>
        <end position="450"/>
    </location>
</feature>
<feature type="region of interest" description="Disordered" evidence="1">
    <location>
        <begin position="228"/>
        <end position="274"/>
    </location>
</feature>
<dbReference type="InterPro" id="IPR007789">
    <property type="entry name" value="DUF688"/>
</dbReference>
<gene>
    <name evidence="3" type="ORF">AYBTSS11_LOCUS16813</name>
</gene>
<dbReference type="Pfam" id="PF05097">
    <property type="entry name" value="DUF688"/>
    <property type="match status" value="1"/>
</dbReference>
<dbReference type="PANTHER" id="PTHR33671">
    <property type="entry name" value="N-METHYLTRANSFERASE, PUTATIVE (DUF688)-RELATED"/>
    <property type="match status" value="1"/>
</dbReference>
<dbReference type="Proteomes" id="UP001189624">
    <property type="component" value="Chromosome 5"/>
</dbReference>
<reference evidence="3" key="1">
    <citation type="submission" date="2023-10" db="EMBL/GenBank/DDBJ databases">
        <authorList>
            <person name="Domelevo Entfellner J.-B."/>
        </authorList>
    </citation>
    <scope>NUCLEOTIDE SEQUENCE</scope>
</reference>
<evidence type="ECO:0000256" key="2">
    <source>
        <dbReference type="SAM" id="SignalP"/>
    </source>
</evidence>
<feature type="signal peptide" evidence="2">
    <location>
        <begin position="1"/>
        <end position="19"/>
    </location>
</feature>
<feature type="region of interest" description="Disordered" evidence="1">
    <location>
        <begin position="155"/>
        <end position="174"/>
    </location>
</feature>
<dbReference type="EMBL" id="OY731402">
    <property type="protein sequence ID" value="CAJ1956712.1"/>
    <property type="molecule type" value="Genomic_DNA"/>
</dbReference>
<evidence type="ECO:0000313" key="3">
    <source>
        <dbReference type="EMBL" id="CAJ1956712.1"/>
    </source>
</evidence>
<dbReference type="PANTHER" id="PTHR33671:SF2">
    <property type="entry name" value="N-METHYLTRANSFERASE, PUTATIVE (DUF688)-RELATED"/>
    <property type="match status" value="1"/>
</dbReference>
<evidence type="ECO:0000256" key="1">
    <source>
        <dbReference type="SAM" id="MobiDB-lite"/>
    </source>
</evidence>
<feature type="compositionally biased region" description="Polar residues" evidence="1">
    <location>
        <begin position="433"/>
        <end position="450"/>
    </location>
</feature>
<dbReference type="AlphaFoldDB" id="A0AA86SZL2"/>
<protein>
    <submittedName>
        <fullName evidence="3">Uncharacterized protein</fullName>
    </submittedName>
</protein>
<proteinExistence type="predicted"/>
<evidence type="ECO:0000313" key="4">
    <source>
        <dbReference type="Proteomes" id="UP001189624"/>
    </source>
</evidence>
<keyword evidence="4" id="KW-1185">Reference proteome</keyword>
<organism evidence="3 4">
    <name type="scientific">Sphenostylis stenocarpa</name>
    <dbReference type="NCBI Taxonomy" id="92480"/>
    <lineage>
        <taxon>Eukaryota</taxon>
        <taxon>Viridiplantae</taxon>
        <taxon>Streptophyta</taxon>
        <taxon>Embryophyta</taxon>
        <taxon>Tracheophyta</taxon>
        <taxon>Spermatophyta</taxon>
        <taxon>Magnoliopsida</taxon>
        <taxon>eudicotyledons</taxon>
        <taxon>Gunneridae</taxon>
        <taxon>Pentapetalae</taxon>
        <taxon>rosids</taxon>
        <taxon>fabids</taxon>
        <taxon>Fabales</taxon>
        <taxon>Fabaceae</taxon>
        <taxon>Papilionoideae</taxon>
        <taxon>50 kb inversion clade</taxon>
        <taxon>NPAAA clade</taxon>
        <taxon>indigoferoid/millettioid clade</taxon>
        <taxon>Phaseoleae</taxon>
        <taxon>Sphenostylis</taxon>
    </lineage>
</organism>
<keyword evidence="2" id="KW-0732">Signal</keyword>
<dbReference type="Gramene" id="rna-AYBTSS11_LOCUS16813">
    <property type="protein sequence ID" value="CAJ1956712.1"/>
    <property type="gene ID" value="gene-AYBTSS11_LOCUS16813"/>
</dbReference>
<feature type="chain" id="PRO_5041711647" evidence="2">
    <location>
        <begin position="20"/>
        <end position="547"/>
    </location>
</feature>